<name>A0ABZ2BP10_9RHOB</name>
<accession>A0ABZ2BP10</accession>
<gene>
    <name evidence="1" type="ORF">ROLI_003550</name>
</gene>
<proteinExistence type="predicted"/>
<sequence>MIASPRESAIITMITAQTADPVLYLFFHFSGT</sequence>
<organism evidence="1 2">
    <name type="scientific">Roseobacter fucihabitans</name>
    <dbReference type="NCBI Taxonomy" id="1537242"/>
    <lineage>
        <taxon>Bacteria</taxon>
        <taxon>Pseudomonadati</taxon>
        <taxon>Pseudomonadota</taxon>
        <taxon>Alphaproteobacteria</taxon>
        <taxon>Rhodobacterales</taxon>
        <taxon>Roseobacteraceae</taxon>
        <taxon>Roseobacter</taxon>
    </lineage>
</organism>
<dbReference type="EMBL" id="CP143423">
    <property type="protein sequence ID" value="WVX47288.1"/>
    <property type="molecule type" value="Genomic_DNA"/>
</dbReference>
<reference evidence="1 2" key="1">
    <citation type="submission" date="2015-07" db="EMBL/GenBank/DDBJ databases">
        <authorList>
            <person name="Voget S."/>
            <person name="Dogs M."/>
            <person name="Brinkhoff T.H."/>
            <person name="Daniel R."/>
        </authorList>
    </citation>
    <scope>NUCLEOTIDE SEQUENCE [LARGE SCALE GENOMIC DNA]</scope>
    <source>
        <strain evidence="1 2">B14</strain>
    </source>
</reference>
<evidence type="ECO:0000313" key="1">
    <source>
        <dbReference type="EMBL" id="WVX47288.1"/>
    </source>
</evidence>
<dbReference type="Proteomes" id="UP001318682">
    <property type="component" value="Chromosome"/>
</dbReference>
<protein>
    <submittedName>
        <fullName evidence="1">Uncharacterized protein</fullName>
    </submittedName>
</protein>
<reference evidence="2" key="2">
    <citation type="submission" date="2024-01" db="EMBL/GenBank/DDBJ databases">
        <title>Roseobacter fucihabitans sp. nov., isolated from the brown alga Fucus spiralis.</title>
        <authorList>
            <person name="Hahnke S."/>
            <person name="Berger M."/>
            <person name="Schlingloff A."/>
            <person name="Athale I."/>
            <person name="Neumann-Schaal M."/>
            <person name="Adenaya A."/>
            <person name="Poehlein A."/>
            <person name="Daniel R."/>
            <person name="Pertersen J."/>
            <person name="Brinkhoff T."/>
        </authorList>
    </citation>
    <scope>NUCLEOTIDE SEQUENCE [LARGE SCALE GENOMIC DNA]</scope>
    <source>
        <strain evidence="2">B14</strain>
    </source>
</reference>
<keyword evidence="2" id="KW-1185">Reference proteome</keyword>
<evidence type="ECO:0000313" key="2">
    <source>
        <dbReference type="Proteomes" id="UP001318682"/>
    </source>
</evidence>